<protein>
    <recommendedName>
        <fullName evidence="5">Transporter</fullName>
    </recommendedName>
</protein>
<organism evidence="3 4">
    <name type="scientific">Paraglaciecola hydrolytica</name>
    <dbReference type="NCBI Taxonomy" id="1799789"/>
    <lineage>
        <taxon>Bacteria</taxon>
        <taxon>Pseudomonadati</taxon>
        <taxon>Pseudomonadota</taxon>
        <taxon>Gammaproteobacteria</taxon>
        <taxon>Alteromonadales</taxon>
        <taxon>Alteromonadaceae</taxon>
        <taxon>Paraglaciecola</taxon>
    </lineage>
</organism>
<keyword evidence="4" id="KW-1185">Reference proteome</keyword>
<reference evidence="4" key="1">
    <citation type="submission" date="2016-02" db="EMBL/GenBank/DDBJ databases">
        <authorList>
            <person name="Schultz-Johansen M."/>
            <person name="Glaring M.A."/>
            <person name="Bech P.K."/>
            <person name="Stougaard P."/>
        </authorList>
    </citation>
    <scope>NUCLEOTIDE SEQUENCE [LARGE SCALE GENOMIC DNA]</scope>
    <source>
        <strain evidence="4">S66</strain>
    </source>
</reference>
<dbReference type="GO" id="GO:0015288">
    <property type="term" value="F:porin activity"/>
    <property type="evidence" value="ECO:0007669"/>
    <property type="project" value="InterPro"/>
</dbReference>
<dbReference type="EMBL" id="LSNE01000011">
    <property type="protein sequence ID" value="KXI27324.1"/>
    <property type="molecule type" value="Genomic_DNA"/>
</dbReference>
<dbReference type="GO" id="GO:0008643">
    <property type="term" value="P:carbohydrate transport"/>
    <property type="evidence" value="ECO:0007669"/>
    <property type="project" value="InterPro"/>
</dbReference>
<dbReference type="Gene3D" id="2.40.160.180">
    <property type="entry name" value="Carbohydrate-selective porin OprB"/>
    <property type="match status" value="1"/>
</dbReference>
<evidence type="ECO:0000256" key="2">
    <source>
        <dbReference type="RuleBase" id="RU363072"/>
    </source>
</evidence>
<comment type="similarity">
    <text evidence="1 2">Belongs to the OprB family.</text>
</comment>
<accession>A0A148KLX8</accession>
<name>A0A148KLX8_9ALTE</name>
<dbReference type="OrthoDB" id="545475at2"/>
<dbReference type="RefSeq" id="WP_068380589.1">
    <property type="nucleotide sequence ID" value="NZ_LSNE01000011.1"/>
</dbReference>
<dbReference type="GO" id="GO:0016020">
    <property type="term" value="C:membrane"/>
    <property type="evidence" value="ECO:0007669"/>
    <property type="project" value="InterPro"/>
</dbReference>
<proteinExistence type="inferred from homology"/>
<dbReference type="InterPro" id="IPR007049">
    <property type="entry name" value="Carb-sel_porin_OprB"/>
</dbReference>
<gene>
    <name evidence="3" type="ORF">AX660_21605</name>
</gene>
<evidence type="ECO:0008006" key="5">
    <source>
        <dbReference type="Google" id="ProtNLM"/>
    </source>
</evidence>
<dbReference type="Pfam" id="PF04966">
    <property type="entry name" value="OprB"/>
    <property type="match status" value="1"/>
</dbReference>
<evidence type="ECO:0000313" key="4">
    <source>
        <dbReference type="Proteomes" id="UP000070299"/>
    </source>
</evidence>
<sequence length="254" mass="28274">MDGGFNYKIEKHSFFVSYQVQRGDNGSTKVGDIQGYSNIDEDNFSQLNEAFYQYQGQGWFSRVGKTDANSEFAVADNALGFINSSMGVSPTLVGLPTYPHPALSAIVGLDVNAKSKLVSGIFAAQDSDNFAQQFYITELRYQFNQQGKIKLGLWHDTNQRSLLSDKNNVKDGSSGYYLVLQQNLKSLNWLNSTSTHLYSQFAYADQKTSEIEWHFGAGIELANPFEQQNHNLGLGLSYVKLSPLLAPKPAVKQQ</sequence>
<dbReference type="Proteomes" id="UP000070299">
    <property type="component" value="Unassembled WGS sequence"/>
</dbReference>
<dbReference type="AlphaFoldDB" id="A0A148KLX8"/>
<dbReference type="InterPro" id="IPR038673">
    <property type="entry name" value="OprB_sf"/>
</dbReference>
<evidence type="ECO:0000313" key="3">
    <source>
        <dbReference type="EMBL" id="KXI27324.1"/>
    </source>
</evidence>
<comment type="caution">
    <text evidence="3">The sequence shown here is derived from an EMBL/GenBank/DDBJ whole genome shotgun (WGS) entry which is preliminary data.</text>
</comment>
<evidence type="ECO:0000256" key="1">
    <source>
        <dbReference type="ARBA" id="ARBA00008769"/>
    </source>
</evidence>